<dbReference type="Gene3D" id="3.40.50.300">
    <property type="entry name" value="P-loop containing nucleotide triphosphate hydrolases"/>
    <property type="match status" value="2"/>
</dbReference>
<evidence type="ECO:0000256" key="2">
    <source>
        <dbReference type="ARBA" id="ARBA00009441"/>
    </source>
</evidence>
<sequence length="551" mass="62339">MLTKLSVSNFAIIDNLQLQFQRGLTIITGETGAGKSILLGALRLILGERADLKQLNNQEKKCVIEAHFDVSKLELEKFFEENDLDYEPQSILRRELLPSGKSRAFVNDTPVTLHILQELSGNLIDIHSQFNTANLLEQDYQLNILDGYAGQIQQVKNYQSLYSSRAEKNSFLSKLRAELDQASKESDYKNFLWQELDQAQLKADEWNELEKEQKELQNVDEIQTVLAEIQLKLDTPEFGILSQLHELSTQINKISGLNSDLEDFSQRIQSTKIELDDIQKEISFKIERLEANPERLNLINDRMDLIQSLLSKHRVTSVEELIAIQHQLESENSNLQELEQKIEQVEKDIQKLDKDLNQFASEISKQRKSVIPAIEKEVVQSLSKLGMENSVLKIDLKSTAKLNSFGMDHVEFLFSANKGSTPKSIEKNVSGGERSRLMLAIKKLMAGKMELPTLILDEIDTGVSGKVANEVGNLMKEMAEELQLISITHLPQVAAKASHHFKVQKKEVDGVTTTQVFPLTEEDRTLEIAELLSGSNITETAINQAKELMNS</sequence>
<evidence type="ECO:0000313" key="12">
    <source>
        <dbReference type="EMBL" id="MET3731557.1"/>
    </source>
</evidence>
<keyword evidence="7 9" id="KW-0234">DNA repair</keyword>
<evidence type="ECO:0000256" key="4">
    <source>
        <dbReference type="ARBA" id="ARBA00022741"/>
    </source>
</evidence>
<evidence type="ECO:0000259" key="11">
    <source>
        <dbReference type="Pfam" id="PF02463"/>
    </source>
</evidence>
<dbReference type="CDD" id="cd03241">
    <property type="entry name" value="ABC_RecN"/>
    <property type="match status" value="2"/>
</dbReference>
<evidence type="ECO:0000313" key="13">
    <source>
        <dbReference type="Proteomes" id="UP001549146"/>
    </source>
</evidence>
<dbReference type="PANTHER" id="PTHR11059:SF0">
    <property type="entry name" value="DNA REPAIR PROTEIN RECN"/>
    <property type="match status" value="1"/>
</dbReference>
<gene>
    <name evidence="12" type="ORF">ABID46_001131</name>
</gene>
<evidence type="ECO:0000256" key="9">
    <source>
        <dbReference type="PIRNR" id="PIRNR003128"/>
    </source>
</evidence>
<dbReference type="PANTHER" id="PTHR11059">
    <property type="entry name" value="DNA REPAIR PROTEIN RECN"/>
    <property type="match status" value="1"/>
</dbReference>
<organism evidence="12 13">
    <name type="scientific">Moheibacter stercoris</name>
    <dbReference type="NCBI Taxonomy" id="1628251"/>
    <lineage>
        <taxon>Bacteria</taxon>
        <taxon>Pseudomonadati</taxon>
        <taxon>Bacteroidota</taxon>
        <taxon>Flavobacteriia</taxon>
        <taxon>Flavobacteriales</taxon>
        <taxon>Weeksellaceae</taxon>
        <taxon>Moheibacter</taxon>
    </lineage>
</organism>
<keyword evidence="6" id="KW-0067">ATP-binding</keyword>
<keyword evidence="4" id="KW-0547">Nucleotide-binding</keyword>
<keyword evidence="5 9" id="KW-0227">DNA damage</keyword>
<name>A0ABV2LVA4_9FLAO</name>
<evidence type="ECO:0000256" key="7">
    <source>
        <dbReference type="ARBA" id="ARBA00023204"/>
    </source>
</evidence>
<comment type="similarity">
    <text evidence="2 9">Belongs to the RecN family.</text>
</comment>
<dbReference type="InterPro" id="IPR004604">
    <property type="entry name" value="DNA_recomb/repair_RecN"/>
</dbReference>
<dbReference type="Proteomes" id="UP001549146">
    <property type="component" value="Unassembled WGS sequence"/>
</dbReference>
<reference evidence="12 13" key="1">
    <citation type="submission" date="2024-06" db="EMBL/GenBank/DDBJ databases">
        <title>Genomic Encyclopedia of Type Strains, Phase IV (KMG-IV): sequencing the most valuable type-strain genomes for metagenomic binning, comparative biology and taxonomic classification.</title>
        <authorList>
            <person name="Goeker M."/>
        </authorList>
    </citation>
    <scope>NUCLEOTIDE SEQUENCE [LARGE SCALE GENOMIC DNA]</scope>
    <source>
        <strain evidence="12 13">DSM 29388</strain>
    </source>
</reference>
<proteinExistence type="inferred from homology"/>
<evidence type="ECO:0000256" key="8">
    <source>
        <dbReference type="ARBA" id="ARBA00033408"/>
    </source>
</evidence>
<dbReference type="Pfam" id="PF02463">
    <property type="entry name" value="SMC_N"/>
    <property type="match status" value="1"/>
</dbReference>
<comment type="function">
    <text evidence="1 9">May be involved in recombinational repair of damaged DNA.</text>
</comment>
<dbReference type="EMBL" id="JBEPMO010000005">
    <property type="protein sequence ID" value="MET3731557.1"/>
    <property type="molecule type" value="Genomic_DNA"/>
</dbReference>
<accession>A0ABV2LVA4</accession>
<dbReference type="SUPFAM" id="SSF52540">
    <property type="entry name" value="P-loop containing nucleoside triphosphate hydrolases"/>
    <property type="match status" value="1"/>
</dbReference>
<evidence type="ECO:0000256" key="3">
    <source>
        <dbReference type="ARBA" id="ARBA00021315"/>
    </source>
</evidence>
<keyword evidence="10" id="KW-0175">Coiled coil</keyword>
<keyword evidence="13" id="KW-1185">Reference proteome</keyword>
<dbReference type="PIRSF" id="PIRSF003128">
    <property type="entry name" value="RecN"/>
    <property type="match status" value="1"/>
</dbReference>
<dbReference type="RefSeq" id="WP_354507933.1">
    <property type="nucleotide sequence ID" value="NZ_JBEPMO010000005.1"/>
</dbReference>
<feature type="coiled-coil region" evidence="10">
    <location>
        <begin position="318"/>
        <end position="362"/>
    </location>
</feature>
<dbReference type="InterPro" id="IPR003395">
    <property type="entry name" value="RecF/RecN/SMC_N"/>
</dbReference>
<protein>
    <recommendedName>
        <fullName evidence="3 9">DNA repair protein RecN</fullName>
    </recommendedName>
    <alternativeName>
        <fullName evidence="8 9">Recombination protein N</fullName>
    </alternativeName>
</protein>
<evidence type="ECO:0000256" key="6">
    <source>
        <dbReference type="ARBA" id="ARBA00022840"/>
    </source>
</evidence>
<evidence type="ECO:0000256" key="1">
    <source>
        <dbReference type="ARBA" id="ARBA00003618"/>
    </source>
</evidence>
<dbReference type="NCBIfam" id="TIGR00634">
    <property type="entry name" value="recN"/>
    <property type="match status" value="1"/>
</dbReference>
<evidence type="ECO:0000256" key="5">
    <source>
        <dbReference type="ARBA" id="ARBA00022763"/>
    </source>
</evidence>
<evidence type="ECO:0000256" key="10">
    <source>
        <dbReference type="SAM" id="Coils"/>
    </source>
</evidence>
<dbReference type="InterPro" id="IPR027417">
    <property type="entry name" value="P-loop_NTPase"/>
</dbReference>
<comment type="caution">
    <text evidence="12">The sequence shown here is derived from an EMBL/GenBank/DDBJ whole genome shotgun (WGS) entry which is preliminary data.</text>
</comment>
<feature type="domain" description="RecF/RecN/SMC N-terminal" evidence="11">
    <location>
        <begin position="1"/>
        <end position="507"/>
    </location>
</feature>